<keyword evidence="4 7" id="KW-1133">Transmembrane helix</keyword>
<dbReference type="InterPro" id="IPR001851">
    <property type="entry name" value="ABC_transp_permease"/>
</dbReference>
<reference evidence="9" key="1">
    <citation type="submission" date="2016-06" db="EMBL/GenBank/DDBJ databases">
        <authorList>
            <person name="Varghese N."/>
            <person name="Submissions Spin"/>
        </authorList>
    </citation>
    <scope>NUCLEOTIDE SEQUENCE [LARGE SCALE GENOMIC DNA]</scope>
    <source>
        <strain evidence="9">DSM 45431</strain>
    </source>
</reference>
<gene>
    <name evidence="8" type="ORF">GA0070624_3278</name>
</gene>
<dbReference type="RefSeq" id="WP_091341989.1">
    <property type="nucleotide sequence ID" value="NZ_FMHV01000002.1"/>
</dbReference>
<keyword evidence="2" id="KW-1003">Cell membrane</keyword>
<feature type="transmembrane region" description="Helical" evidence="7">
    <location>
        <begin position="181"/>
        <end position="201"/>
    </location>
</feature>
<keyword evidence="3 7" id="KW-0812">Transmembrane</keyword>
<dbReference type="Proteomes" id="UP000199413">
    <property type="component" value="Unassembled WGS sequence"/>
</dbReference>
<dbReference type="GO" id="GO:0022857">
    <property type="term" value="F:transmembrane transporter activity"/>
    <property type="evidence" value="ECO:0007669"/>
    <property type="project" value="InterPro"/>
</dbReference>
<evidence type="ECO:0000256" key="4">
    <source>
        <dbReference type="ARBA" id="ARBA00022989"/>
    </source>
</evidence>
<evidence type="ECO:0000313" key="9">
    <source>
        <dbReference type="Proteomes" id="UP000199413"/>
    </source>
</evidence>
<feature type="compositionally biased region" description="Basic and acidic residues" evidence="6">
    <location>
        <begin position="14"/>
        <end position="27"/>
    </location>
</feature>
<dbReference type="PANTHER" id="PTHR32196">
    <property type="entry name" value="ABC TRANSPORTER PERMEASE PROTEIN YPHD-RELATED-RELATED"/>
    <property type="match status" value="1"/>
</dbReference>
<dbReference type="OrthoDB" id="6844941at2"/>
<evidence type="ECO:0000256" key="6">
    <source>
        <dbReference type="SAM" id="MobiDB-lite"/>
    </source>
</evidence>
<dbReference type="AlphaFoldDB" id="A0A1C6SA17"/>
<dbReference type="EMBL" id="FMHV01000002">
    <property type="protein sequence ID" value="SCL26298.1"/>
    <property type="molecule type" value="Genomic_DNA"/>
</dbReference>
<organism evidence="8 9">
    <name type="scientific">Micromonospora rhizosphaerae</name>
    <dbReference type="NCBI Taxonomy" id="568872"/>
    <lineage>
        <taxon>Bacteria</taxon>
        <taxon>Bacillati</taxon>
        <taxon>Actinomycetota</taxon>
        <taxon>Actinomycetes</taxon>
        <taxon>Micromonosporales</taxon>
        <taxon>Micromonosporaceae</taxon>
        <taxon>Micromonospora</taxon>
    </lineage>
</organism>
<feature type="transmembrane region" description="Helical" evidence="7">
    <location>
        <begin position="64"/>
        <end position="82"/>
    </location>
</feature>
<feature type="transmembrane region" description="Helical" evidence="7">
    <location>
        <begin position="114"/>
        <end position="135"/>
    </location>
</feature>
<dbReference type="STRING" id="568872.GA0070624_3278"/>
<evidence type="ECO:0000256" key="3">
    <source>
        <dbReference type="ARBA" id="ARBA00022692"/>
    </source>
</evidence>
<dbReference type="Pfam" id="PF02653">
    <property type="entry name" value="BPD_transp_2"/>
    <property type="match status" value="1"/>
</dbReference>
<comment type="subcellular location">
    <subcellularLocation>
        <location evidence="1">Cell membrane</location>
        <topology evidence="1">Multi-pass membrane protein</topology>
    </subcellularLocation>
</comment>
<feature type="transmembrane region" description="Helical" evidence="7">
    <location>
        <begin position="232"/>
        <end position="249"/>
    </location>
</feature>
<feature type="transmembrane region" description="Helical" evidence="7">
    <location>
        <begin position="142"/>
        <end position="161"/>
    </location>
</feature>
<name>A0A1C6SA17_9ACTN</name>
<evidence type="ECO:0000256" key="5">
    <source>
        <dbReference type="ARBA" id="ARBA00023136"/>
    </source>
</evidence>
<accession>A0A1C6SA17</accession>
<feature type="transmembrane region" description="Helical" evidence="7">
    <location>
        <begin position="89"/>
        <end position="108"/>
    </location>
</feature>
<dbReference type="CDD" id="cd06579">
    <property type="entry name" value="TM_PBP1_transp_AraH_like"/>
    <property type="match status" value="1"/>
</dbReference>
<keyword evidence="5 7" id="KW-0472">Membrane</keyword>
<protein>
    <submittedName>
        <fullName evidence="8">Monosaccharide ABC transporter membrane protein, CUT2 family</fullName>
    </submittedName>
</protein>
<feature type="transmembrane region" description="Helical" evidence="7">
    <location>
        <begin position="269"/>
        <end position="299"/>
    </location>
</feature>
<keyword evidence="9" id="KW-1185">Reference proteome</keyword>
<feature type="region of interest" description="Disordered" evidence="6">
    <location>
        <begin position="1"/>
        <end position="27"/>
    </location>
</feature>
<evidence type="ECO:0000313" key="8">
    <source>
        <dbReference type="EMBL" id="SCL26298.1"/>
    </source>
</evidence>
<proteinExistence type="predicted"/>
<evidence type="ECO:0000256" key="7">
    <source>
        <dbReference type="SAM" id="Phobius"/>
    </source>
</evidence>
<evidence type="ECO:0000256" key="2">
    <source>
        <dbReference type="ARBA" id="ARBA00022475"/>
    </source>
</evidence>
<sequence>MTTAAPERGTPAALRERRARGADPRSRLSRAIERAPLAVPLVLIAVVLTVATDRFLSVDNVTNVIVAAGIVAIPGMAMTLCIAMGEFDLSVGSTVSLTGAVACTWIVGGHSAGLAMVVGLMVGAAVGLLNGLVVTKLGVTPFIATLATLVIVRGVSLAYTGGRDVIVSSSTLKFLAAGRVAGVPMPVVLTAVTALVAWWVVNRTRFGRWVCAIGSNREAARMSGLPVDRVRTAVYVMVGVAGGIWGLLISSQLQKGSGQLGLGFELDAITIVVIGGTSLLGGRASVVGTLLGAVLIETIRNGLNLLNTPPAYQRISIGLLLVVALTIQALRRNTPAEALDDV</sequence>
<evidence type="ECO:0000256" key="1">
    <source>
        <dbReference type="ARBA" id="ARBA00004651"/>
    </source>
</evidence>
<feature type="transmembrane region" description="Helical" evidence="7">
    <location>
        <begin position="35"/>
        <end position="52"/>
    </location>
</feature>
<dbReference type="GO" id="GO:0005886">
    <property type="term" value="C:plasma membrane"/>
    <property type="evidence" value="ECO:0007669"/>
    <property type="project" value="UniProtKB-SubCell"/>
</dbReference>